<dbReference type="Pfam" id="PF03703">
    <property type="entry name" value="bPH_2"/>
    <property type="match status" value="1"/>
</dbReference>
<dbReference type="PANTHER" id="PTHR34473:SF2">
    <property type="entry name" value="UPF0699 TRANSMEMBRANE PROTEIN YDBT"/>
    <property type="match status" value="1"/>
</dbReference>
<dbReference type="EMBL" id="CP137642">
    <property type="protein sequence ID" value="WOX57690.1"/>
    <property type="molecule type" value="Genomic_DNA"/>
</dbReference>
<dbReference type="AlphaFoldDB" id="A0AAX4FV90"/>
<keyword evidence="4" id="KW-1185">Reference proteome</keyword>
<dbReference type="GeneID" id="85731506"/>
<keyword evidence="1" id="KW-0812">Transmembrane</keyword>
<evidence type="ECO:0000313" key="3">
    <source>
        <dbReference type="EMBL" id="WOX57690.1"/>
    </source>
</evidence>
<name>A0AAX4FV90_9EURY</name>
<gene>
    <name evidence="3" type="ORF">R6Y96_00075</name>
</gene>
<evidence type="ECO:0000313" key="4">
    <source>
        <dbReference type="Proteomes" id="UP001305652"/>
    </source>
</evidence>
<keyword evidence="1" id="KW-0472">Membrane</keyword>
<reference evidence="3 4" key="1">
    <citation type="submission" date="2023-10" db="EMBL/GenBank/DDBJ databases">
        <title>The complete genome sequence of Methanoculleus receptaculi DSM 18860.</title>
        <authorList>
            <person name="Lai S.-J."/>
            <person name="You Y.-T."/>
            <person name="Chen S.-C."/>
        </authorList>
    </citation>
    <scope>NUCLEOTIDE SEQUENCE [LARGE SCALE GENOMIC DNA]</scope>
    <source>
        <strain evidence="3 4">DSM 18860</strain>
    </source>
</reference>
<organism evidence="3 4">
    <name type="scientific">Methanoculleus receptaculi</name>
    <dbReference type="NCBI Taxonomy" id="394967"/>
    <lineage>
        <taxon>Archaea</taxon>
        <taxon>Methanobacteriati</taxon>
        <taxon>Methanobacteriota</taxon>
        <taxon>Stenosarchaea group</taxon>
        <taxon>Methanomicrobia</taxon>
        <taxon>Methanomicrobiales</taxon>
        <taxon>Methanomicrobiaceae</taxon>
        <taxon>Methanoculleus</taxon>
    </lineage>
</organism>
<feature type="transmembrane region" description="Helical" evidence="1">
    <location>
        <begin position="48"/>
        <end position="68"/>
    </location>
</feature>
<proteinExistence type="predicted"/>
<evidence type="ECO:0000256" key="1">
    <source>
        <dbReference type="SAM" id="Phobius"/>
    </source>
</evidence>
<dbReference type="RefSeq" id="WP_318621401.1">
    <property type="nucleotide sequence ID" value="NZ_CP137642.1"/>
</dbReference>
<sequence length="194" mass="21874">MSPLTYPIGKEFKPVPAYRTYLYTTFLICLVVLILPWLIPTVVFTPRVVGLGLAIPTVAVIIFVAWWIPLYCESITYRLTQTEITWERGVWFRQTGIVPYNRITNVDISQGPLMRFFSFSSLRVQTAGYSGQARSEIVLTGIADPKDLQETIMGFVRKSGPVATEGEPERAAEFGAVVEELRAIRNLLEAGQRR</sequence>
<keyword evidence="1" id="KW-1133">Transmembrane helix</keyword>
<dbReference type="PANTHER" id="PTHR34473">
    <property type="entry name" value="UPF0699 TRANSMEMBRANE PROTEIN YDBS"/>
    <property type="match status" value="1"/>
</dbReference>
<feature type="transmembrane region" description="Helical" evidence="1">
    <location>
        <begin position="20"/>
        <end position="39"/>
    </location>
</feature>
<dbReference type="Proteomes" id="UP001305652">
    <property type="component" value="Chromosome"/>
</dbReference>
<accession>A0AAX4FV90</accession>
<protein>
    <submittedName>
        <fullName evidence="3">PH domain-containing protein</fullName>
    </submittedName>
</protein>
<evidence type="ECO:0000259" key="2">
    <source>
        <dbReference type="Pfam" id="PF03703"/>
    </source>
</evidence>
<dbReference type="KEGG" id="mrc:R6Y96_00075"/>
<feature type="domain" description="YdbS-like PH" evidence="2">
    <location>
        <begin position="75"/>
        <end position="152"/>
    </location>
</feature>
<dbReference type="InterPro" id="IPR005182">
    <property type="entry name" value="YdbS-like_PH"/>
</dbReference>